<dbReference type="EMBL" id="ANJA01000499">
    <property type="protein sequence ID" value="ETO83510.1"/>
    <property type="molecule type" value="Genomic_DNA"/>
</dbReference>
<gene>
    <name evidence="1" type="ORF">F444_02487</name>
</gene>
<evidence type="ECO:0008006" key="3">
    <source>
        <dbReference type="Google" id="ProtNLM"/>
    </source>
</evidence>
<dbReference type="Proteomes" id="UP000028582">
    <property type="component" value="Unassembled WGS sequence"/>
</dbReference>
<evidence type="ECO:0000313" key="2">
    <source>
        <dbReference type="Proteomes" id="UP000028582"/>
    </source>
</evidence>
<organism evidence="1 2">
    <name type="scientific">Phytophthora nicotianae P1976</name>
    <dbReference type="NCBI Taxonomy" id="1317066"/>
    <lineage>
        <taxon>Eukaryota</taxon>
        <taxon>Sar</taxon>
        <taxon>Stramenopiles</taxon>
        <taxon>Oomycota</taxon>
        <taxon>Peronosporomycetes</taxon>
        <taxon>Peronosporales</taxon>
        <taxon>Peronosporaceae</taxon>
        <taxon>Phytophthora</taxon>
    </lineage>
</organism>
<comment type="caution">
    <text evidence="1">The sequence shown here is derived from an EMBL/GenBank/DDBJ whole genome shotgun (WGS) entry which is preliminary data.</text>
</comment>
<accession>A0A081AX99</accession>
<sequence length="136" mass="15080">MTAHLQPADSAWFKPLKDNLMESSDEWKLIGDFDYTRGGNVKAPRNTVVHSWLTRAWKAVSAETIVTSFRRCFLGADDQLALRKHSIYGEAFKEALENQRGDADAATSVEADQVLEEDSDSDGGNDFVVSIAELTL</sequence>
<proteinExistence type="predicted"/>
<protein>
    <recommendedName>
        <fullName evidence="3">DDE-1 domain-containing protein</fullName>
    </recommendedName>
</protein>
<name>A0A081AX99_PHYNI</name>
<evidence type="ECO:0000313" key="1">
    <source>
        <dbReference type="EMBL" id="ETO83510.1"/>
    </source>
</evidence>
<reference evidence="1 2" key="1">
    <citation type="submission" date="2013-11" db="EMBL/GenBank/DDBJ databases">
        <title>The Genome Sequence of Phytophthora parasitica P1976.</title>
        <authorList>
            <consortium name="The Broad Institute Genomics Platform"/>
            <person name="Russ C."/>
            <person name="Tyler B."/>
            <person name="Panabieres F."/>
            <person name="Shan W."/>
            <person name="Tripathy S."/>
            <person name="Grunwald N."/>
            <person name="Machado M."/>
            <person name="Johnson C.S."/>
            <person name="Walker B."/>
            <person name="Young S."/>
            <person name="Zeng Q."/>
            <person name="Gargeya S."/>
            <person name="Fitzgerald M."/>
            <person name="Haas B."/>
            <person name="Abouelleil A."/>
            <person name="Allen A.W."/>
            <person name="Alvarado L."/>
            <person name="Arachchi H.M."/>
            <person name="Berlin A.M."/>
            <person name="Chapman S.B."/>
            <person name="Gainer-Dewar J."/>
            <person name="Goldberg J."/>
            <person name="Griggs A."/>
            <person name="Gujja S."/>
            <person name="Hansen M."/>
            <person name="Howarth C."/>
            <person name="Imamovic A."/>
            <person name="Ireland A."/>
            <person name="Larimer J."/>
            <person name="McCowan C."/>
            <person name="Murphy C."/>
            <person name="Pearson M."/>
            <person name="Poon T.W."/>
            <person name="Priest M."/>
            <person name="Roberts A."/>
            <person name="Saif S."/>
            <person name="Shea T."/>
            <person name="Sisk P."/>
            <person name="Sykes S."/>
            <person name="Wortman J."/>
            <person name="Nusbaum C."/>
            <person name="Birren B."/>
        </authorList>
    </citation>
    <scope>NUCLEOTIDE SEQUENCE [LARGE SCALE GENOMIC DNA]</scope>
    <source>
        <strain evidence="1 2">P1976</strain>
    </source>
</reference>
<dbReference type="AlphaFoldDB" id="A0A081AX99"/>
<dbReference type="OrthoDB" id="164988at2759"/>